<dbReference type="Proteomes" id="UP000239757">
    <property type="component" value="Unassembled WGS sequence"/>
</dbReference>
<evidence type="ECO:0000313" key="2">
    <source>
        <dbReference type="Proteomes" id="UP000239757"/>
    </source>
</evidence>
<protein>
    <submittedName>
        <fullName evidence="1">Uncharacterized protein</fullName>
    </submittedName>
</protein>
<proteinExistence type="predicted"/>
<name>A0A2P5XUV4_GOSBA</name>
<sequence>MGNHIPSPPRFMCWNLKHTKPKTSLFASQTYSHRRPISGHTLKPGDMCLSQKEAEPSNKPSEFQQLSLCWQPVDQRKILRQSSRRLMGPQGISRATTTQAVPNFLNHRTVPANVQNGLQPTTIAWAHAVSPDSPAKQFIFFFEALDPPKVVCKDLLYAAELHCNDNLPPGKPYSINLYPYGKNIRLFYLGTITNDRTNQKKPSGYVE</sequence>
<evidence type="ECO:0000313" key="1">
    <source>
        <dbReference type="EMBL" id="PPS07123.1"/>
    </source>
</evidence>
<accession>A0A2P5XUV4</accession>
<dbReference type="AlphaFoldDB" id="A0A2P5XUV4"/>
<gene>
    <name evidence="1" type="ORF">GOBAR_AA13518</name>
</gene>
<dbReference type="EMBL" id="KZ664180">
    <property type="protein sequence ID" value="PPS07123.1"/>
    <property type="molecule type" value="Genomic_DNA"/>
</dbReference>
<organism evidence="1 2">
    <name type="scientific">Gossypium barbadense</name>
    <name type="common">Sea Island cotton</name>
    <name type="synonym">Hibiscus barbadensis</name>
    <dbReference type="NCBI Taxonomy" id="3634"/>
    <lineage>
        <taxon>Eukaryota</taxon>
        <taxon>Viridiplantae</taxon>
        <taxon>Streptophyta</taxon>
        <taxon>Embryophyta</taxon>
        <taxon>Tracheophyta</taxon>
        <taxon>Spermatophyta</taxon>
        <taxon>Magnoliopsida</taxon>
        <taxon>eudicotyledons</taxon>
        <taxon>Gunneridae</taxon>
        <taxon>Pentapetalae</taxon>
        <taxon>rosids</taxon>
        <taxon>malvids</taxon>
        <taxon>Malvales</taxon>
        <taxon>Malvaceae</taxon>
        <taxon>Malvoideae</taxon>
        <taxon>Gossypium</taxon>
    </lineage>
</organism>
<reference evidence="1 2" key="1">
    <citation type="submission" date="2015-01" db="EMBL/GenBank/DDBJ databases">
        <title>Genome of allotetraploid Gossypium barbadense reveals genomic plasticity and fiber elongation in cotton evolution.</title>
        <authorList>
            <person name="Chen X."/>
            <person name="Liu X."/>
            <person name="Zhao B."/>
            <person name="Zheng H."/>
            <person name="Hu Y."/>
            <person name="Lu G."/>
            <person name="Yang C."/>
            <person name="Chen J."/>
            <person name="Shan C."/>
            <person name="Zhang L."/>
            <person name="Zhou Y."/>
            <person name="Wang L."/>
            <person name="Guo W."/>
            <person name="Bai Y."/>
            <person name="Ruan J."/>
            <person name="Shangguan X."/>
            <person name="Mao Y."/>
            <person name="Jiang J."/>
            <person name="Zhu Y."/>
            <person name="Lei J."/>
            <person name="Kang H."/>
            <person name="Chen S."/>
            <person name="He X."/>
            <person name="Wang R."/>
            <person name="Wang Y."/>
            <person name="Chen J."/>
            <person name="Wang L."/>
            <person name="Yu S."/>
            <person name="Wang B."/>
            <person name="Wei J."/>
            <person name="Song S."/>
            <person name="Lu X."/>
            <person name="Gao Z."/>
            <person name="Gu W."/>
            <person name="Deng X."/>
            <person name="Ma D."/>
            <person name="Wang S."/>
            <person name="Liang W."/>
            <person name="Fang L."/>
            <person name="Cai C."/>
            <person name="Zhu X."/>
            <person name="Zhou B."/>
            <person name="Zhang Y."/>
            <person name="Chen Z."/>
            <person name="Xu S."/>
            <person name="Zhu R."/>
            <person name="Wang S."/>
            <person name="Zhang T."/>
            <person name="Zhao G."/>
        </authorList>
    </citation>
    <scope>NUCLEOTIDE SEQUENCE [LARGE SCALE GENOMIC DNA]</scope>
    <source>
        <strain evidence="2">cv. Xinhai21</strain>
        <tissue evidence="1">Leaf</tissue>
    </source>
</reference>